<feature type="transmembrane region" description="Helical" evidence="12">
    <location>
        <begin position="18"/>
        <end position="40"/>
    </location>
</feature>
<dbReference type="Pfam" id="PF00672">
    <property type="entry name" value="HAMP"/>
    <property type="match status" value="1"/>
</dbReference>
<dbReference type="Gene3D" id="1.10.287.130">
    <property type="match status" value="1"/>
</dbReference>
<name>A0AA40SL56_9MICO</name>
<evidence type="ECO:0000313" key="15">
    <source>
        <dbReference type="EMBL" id="MBB4138245.1"/>
    </source>
</evidence>
<keyword evidence="9" id="KW-0902">Two-component regulatory system</keyword>
<dbReference type="Pfam" id="PF02518">
    <property type="entry name" value="HATPase_c"/>
    <property type="match status" value="1"/>
</dbReference>
<sequence length="506" mass="53376">MDDTPSRRRFTVSVRTRIVAVITLVAALGLIATGVAVYFVERANILESIDDRLQDNLESGRFLVEQGKDGSGTWAGADEALRAVVQRMSPDDNTGALGIIDGRAVMAPGVPLDVDLQSVPTFAGHVAAQASGADPVIGTFVHEDVAWRYLAAPIAVEGGQEAEHVVFAMAYDVNEELAEINEAAQAYLIASGIVLVVIALVALIVSTRLLRPLRQMRETAERVSAQSLSERLPINGRDDVSGLAATMNDMLDRLDAALDSQRQLLSDVGHELKTPITIVRGHLEVMAPDNPDDVAETRDLVVDELERMGNLVQDLGRAAKLHGPSPVTPQAVDAGDLVRQIIRNAQAIAGADVTGGPVAEVVANVDPERVTQAALQLTQNAVSHGGGDIEIGSRARGGDFELWVRDHGPGVPDDAKDTVFERFYRADQDSRGSGLGLNIVQVIARAHGGRVHLGDAPGGGAVFTIILPGAVVGPGPQQPFAVDSLESLSIPPKPPLPTTVGAGPKE</sequence>
<dbReference type="InterPro" id="IPR050428">
    <property type="entry name" value="TCS_sensor_his_kinase"/>
</dbReference>
<feature type="domain" description="HAMP" evidence="14">
    <location>
        <begin position="207"/>
        <end position="259"/>
    </location>
</feature>
<dbReference type="InterPro" id="IPR005467">
    <property type="entry name" value="His_kinase_dom"/>
</dbReference>
<dbReference type="SMART" id="SM00304">
    <property type="entry name" value="HAMP"/>
    <property type="match status" value="1"/>
</dbReference>
<organism evidence="15 16">
    <name type="scientific">Microbacterium invictum</name>
    <dbReference type="NCBI Taxonomy" id="515415"/>
    <lineage>
        <taxon>Bacteria</taxon>
        <taxon>Bacillati</taxon>
        <taxon>Actinomycetota</taxon>
        <taxon>Actinomycetes</taxon>
        <taxon>Micrococcales</taxon>
        <taxon>Microbacteriaceae</taxon>
        <taxon>Microbacterium</taxon>
    </lineage>
</organism>
<evidence type="ECO:0000256" key="5">
    <source>
        <dbReference type="ARBA" id="ARBA00022679"/>
    </source>
</evidence>
<keyword evidence="7 15" id="KW-0418">Kinase</keyword>
<keyword evidence="5" id="KW-0808">Transferase</keyword>
<dbReference type="EC" id="2.7.13.3" evidence="3"/>
<dbReference type="InterPro" id="IPR036097">
    <property type="entry name" value="HisK_dim/P_sf"/>
</dbReference>
<dbReference type="InterPro" id="IPR003660">
    <property type="entry name" value="HAMP_dom"/>
</dbReference>
<dbReference type="RefSeq" id="WP_183497845.1">
    <property type="nucleotide sequence ID" value="NZ_BAABCO010000003.1"/>
</dbReference>
<evidence type="ECO:0000256" key="12">
    <source>
        <dbReference type="SAM" id="Phobius"/>
    </source>
</evidence>
<dbReference type="SMART" id="SM00387">
    <property type="entry name" value="HATPase_c"/>
    <property type="match status" value="1"/>
</dbReference>
<comment type="caution">
    <text evidence="15">The sequence shown here is derived from an EMBL/GenBank/DDBJ whole genome shotgun (WGS) entry which is preliminary data.</text>
</comment>
<keyword evidence="10 12" id="KW-0472">Membrane</keyword>
<dbReference type="PANTHER" id="PTHR45436:SF5">
    <property type="entry name" value="SENSOR HISTIDINE KINASE TRCS"/>
    <property type="match status" value="1"/>
</dbReference>
<keyword evidence="16" id="KW-1185">Reference proteome</keyword>
<keyword evidence="6 12" id="KW-0812">Transmembrane</keyword>
<dbReference type="Pfam" id="PF00512">
    <property type="entry name" value="HisKA"/>
    <property type="match status" value="1"/>
</dbReference>
<comment type="catalytic activity">
    <reaction evidence="1">
        <text>ATP + protein L-histidine = ADP + protein N-phospho-L-histidine.</text>
        <dbReference type="EC" id="2.7.13.3"/>
    </reaction>
</comment>
<comment type="subcellular location">
    <subcellularLocation>
        <location evidence="2">Cell membrane</location>
    </subcellularLocation>
</comment>
<protein>
    <recommendedName>
        <fullName evidence="3">histidine kinase</fullName>
        <ecNumber evidence="3">2.7.13.3</ecNumber>
    </recommendedName>
</protein>
<dbReference type="Gene3D" id="3.30.565.10">
    <property type="entry name" value="Histidine kinase-like ATPase, C-terminal domain"/>
    <property type="match status" value="1"/>
</dbReference>
<dbReference type="SUPFAM" id="SSF47384">
    <property type="entry name" value="Homodimeric domain of signal transducing histidine kinase"/>
    <property type="match status" value="1"/>
</dbReference>
<dbReference type="PANTHER" id="PTHR45436">
    <property type="entry name" value="SENSOR HISTIDINE KINASE YKOH"/>
    <property type="match status" value="1"/>
</dbReference>
<dbReference type="EMBL" id="JACIFH010000001">
    <property type="protein sequence ID" value="MBB4138245.1"/>
    <property type="molecule type" value="Genomic_DNA"/>
</dbReference>
<dbReference type="SMART" id="SM00388">
    <property type="entry name" value="HisKA"/>
    <property type="match status" value="1"/>
</dbReference>
<evidence type="ECO:0000256" key="9">
    <source>
        <dbReference type="ARBA" id="ARBA00023012"/>
    </source>
</evidence>
<dbReference type="SUPFAM" id="SSF158472">
    <property type="entry name" value="HAMP domain-like"/>
    <property type="match status" value="1"/>
</dbReference>
<dbReference type="Proteomes" id="UP000549113">
    <property type="component" value="Unassembled WGS sequence"/>
</dbReference>
<dbReference type="InterPro" id="IPR003661">
    <property type="entry name" value="HisK_dim/P_dom"/>
</dbReference>
<dbReference type="Gene3D" id="6.10.340.10">
    <property type="match status" value="1"/>
</dbReference>
<dbReference type="GO" id="GO:0000155">
    <property type="term" value="F:phosphorelay sensor kinase activity"/>
    <property type="evidence" value="ECO:0007669"/>
    <property type="project" value="InterPro"/>
</dbReference>
<dbReference type="PROSITE" id="PS50109">
    <property type="entry name" value="HIS_KIN"/>
    <property type="match status" value="1"/>
</dbReference>
<dbReference type="CDD" id="cd06225">
    <property type="entry name" value="HAMP"/>
    <property type="match status" value="1"/>
</dbReference>
<evidence type="ECO:0000259" key="14">
    <source>
        <dbReference type="PROSITE" id="PS50885"/>
    </source>
</evidence>
<evidence type="ECO:0000313" key="16">
    <source>
        <dbReference type="Proteomes" id="UP000549113"/>
    </source>
</evidence>
<evidence type="ECO:0000259" key="13">
    <source>
        <dbReference type="PROSITE" id="PS50109"/>
    </source>
</evidence>
<feature type="domain" description="Histidine kinase" evidence="13">
    <location>
        <begin position="267"/>
        <end position="471"/>
    </location>
</feature>
<keyword evidence="8 12" id="KW-1133">Transmembrane helix</keyword>
<dbReference type="CDD" id="cd00075">
    <property type="entry name" value="HATPase"/>
    <property type="match status" value="1"/>
</dbReference>
<evidence type="ECO:0000256" key="6">
    <source>
        <dbReference type="ARBA" id="ARBA00022692"/>
    </source>
</evidence>
<proteinExistence type="predicted"/>
<dbReference type="CDD" id="cd00082">
    <property type="entry name" value="HisKA"/>
    <property type="match status" value="1"/>
</dbReference>
<evidence type="ECO:0000256" key="2">
    <source>
        <dbReference type="ARBA" id="ARBA00004236"/>
    </source>
</evidence>
<evidence type="ECO:0000256" key="3">
    <source>
        <dbReference type="ARBA" id="ARBA00012438"/>
    </source>
</evidence>
<evidence type="ECO:0000256" key="4">
    <source>
        <dbReference type="ARBA" id="ARBA00022553"/>
    </source>
</evidence>
<gene>
    <name evidence="15" type="ORF">BKA10_000039</name>
</gene>
<evidence type="ECO:0000256" key="7">
    <source>
        <dbReference type="ARBA" id="ARBA00022777"/>
    </source>
</evidence>
<keyword evidence="4" id="KW-0597">Phosphoprotein</keyword>
<dbReference type="PRINTS" id="PR00344">
    <property type="entry name" value="BCTRLSENSOR"/>
</dbReference>
<feature type="region of interest" description="Disordered" evidence="11">
    <location>
        <begin position="486"/>
        <end position="506"/>
    </location>
</feature>
<dbReference type="AlphaFoldDB" id="A0AA40SL56"/>
<dbReference type="InterPro" id="IPR036890">
    <property type="entry name" value="HATPase_C_sf"/>
</dbReference>
<dbReference type="GO" id="GO:0005886">
    <property type="term" value="C:plasma membrane"/>
    <property type="evidence" value="ECO:0007669"/>
    <property type="project" value="UniProtKB-SubCell"/>
</dbReference>
<dbReference type="PROSITE" id="PS50885">
    <property type="entry name" value="HAMP"/>
    <property type="match status" value="1"/>
</dbReference>
<dbReference type="SUPFAM" id="SSF55874">
    <property type="entry name" value="ATPase domain of HSP90 chaperone/DNA topoisomerase II/histidine kinase"/>
    <property type="match status" value="1"/>
</dbReference>
<reference evidence="15 16" key="1">
    <citation type="submission" date="2020-08" db="EMBL/GenBank/DDBJ databases">
        <title>Sequencing the genomes of 1000 actinobacteria strains.</title>
        <authorList>
            <person name="Klenk H.-P."/>
        </authorList>
    </citation>
    <scope>NUCLEOTIDE SEQUENCE [LARGE SCALE GENOMIC DNA]</scope>
    <source>
        <strain evidence="15 16">DSM 19600</strain>
    </source>
</reference>
<feature type="transmembrane region" description="Helical" evidence="12">
    <location>
        <begin position="186"/>
        <end position="207"/>
    </location>
</feature>
<accession>A0AA40SL56</accession>
<evidence type="ECO:0000256" key="11">
    <source>
        <dbReference type="SAM" id="MobiDB-lite"/>
    </source>
</evidence>
<dbReference type="InterPro" id="IPR004358">
    <property type="entry name" value="Sig_transdc_His_kin-like_C"/>
</dbReference>
<evidence type="ECO:0000256" key="10">
    <source>
        <dbReference type="ARBA" id="ARBA00023136"/>
    </source>
</evidence>
<evidence type="ECO:0000256" key="8">
    <source>
        <dbReference type="ARBA" id="ARBA00022989"/>
    </source>
</evidence>
<evidence type="ECO:0000256" key="1">
    <source>
        <dbReference type="ARBA" id="ARBA00000085"/>
    </source>
</evidence>
<dbReference type="InterPro" id="IPR003594">
    <property type="entry name" value="HATPase_dom"/>
</dbReference>